<name>A0A1Q9CXV2_SYMMI</name>
<protein>
    <submittedName>
        <fullName evidence="3">Uncharacterized protein</fullName>
    </submittedName>
</protein>
<organism evidence="3 4">
    <name type="scientific">Symbiodinium microadriaticum</name>
    <name type="common">Dinoflagellate</name>
    <name type="synonym">Zooxanthella microadriatica</name>
    <dbReference type="NCBI Taxonomy" id="2951"/>
    <lineage>
        <taxon>Eukaryota</taxon>
        <taxon>Sar</taxon>
        <taxon>Alveolata</taxon>
        <taxon>Dinophyceae</taxon>
        <taxon>Suessiales</taxon>
        <taxon>Symbiodiniaceae</taxon>
        <taxon>Symbiodinium</taxon>
    </lineage>
</organism>
<accession>A0A1Q9CXV2</accession>
<evidence type="ECO:0000256" key="2">
    <source>
        <dbReference type="SAM" id="Phobius"/>
    </source>
</evidence>
<feature type="transmembrane region" description="Helical" evidence="2">
    <location>
        <begin position="168"/>
        <end position="191"/>
    </location>
</feature>
<evidence type="ECO:0000256" key="1">
    <source>
        <dbReference type="SAM" id="MobiDB-lite"/>
    </source>
</evidence>
<evidence type="ECO:0000313" key="3">
    <source>
        <dbReference type="EMBL" id="OLP87754.1"/>
    </source>
</evidence>
<gene>
    <name evidence="3" type="ORF">AK812_SmicGene31010</name>
</gene>
<sequence length="279" mass="30665">MCPLARTAGDVRPASGRRRSAGLRQSALPSSGMDSLLEQLCGGSRDKFVVTADWYLRGCLFPGRCVAEATALVGSPSQRHRQQRFPCRALLPPSWSSLPPNASSGSFALDPALALRTGTATYRATGRPNANTRLTLIDTFLQYRTMQYQDSCLFLFYYILYRSANMGLAGALPMATIIFACVCWLIVPTLFAPYPTWKNLCEAVRSSVAVDFSDEELEMWITLSASGNKPAQDVPKAGSKGQPGNLFEVLLQAALEQDTRFNYRFTDDCYLAAMARVDD</sequence>
<keyword evidence="2" id="KW-1133">Transmembrane helix</keyword>
<dbReference type="EMBL" id="LSRX01000844">
    <property type="protein sequence ID" value="OLP87754.1"/>
    <property type="molecule type" value="Genomic_DNA"/>
</dbReference>
<dbReference type="AlphaFoldDB" id="A0A1Q9CXV2"/>
<keyword evidence="2" id="KW-0812">Transmembrane</keyword>
<feature type="region of interest" description="Disordered" evidence="1">
    <location>
        <begin position="1"/>
        <end position="29"/>
    </location>
</feature>
<comment type="caution">
    <text evidence="3">The sequence shown here is derived from an EMBL/GenBank/DDBJ whole genome shotgun (WGS) entry which is preliminary data.</text>
</comment>
<evidence type="ECO:0000313" key="4">
    <source>
        <dbReference type="Proteomes" id="UP000186817"/>
    </source>
</evidence>
<keyword evidence="4" id="KW-1185">Reference proteome</keyword>
<keyword evidence="2" id="KW-0472">Membrane</keyword>
<proteinExistence type="predicted"/>
<reference evidence="3 4" key="1">
    <citation type="submission" date="2016-02" db="EMBL/GenBank/DDBJ databases">
        <title>Genome analysis of coral dinoflagellate symbionts highlights evolutionary adaptations to a symbiotic lifestyle.</title>
        <authorList>
            <person name="Aranda M."/>
            <person name="Li Y."/>
            <person name="Liew Y.J."/>
            <person name="Baumgarten S."/>
            <person name="Simakov O."/>
            <person name="Wilson M."/>
            <person name="Piel J."/>
            <person name="Ashoor H."/>
            <person name="Bougouffa S."/>
            <person name="Bajic V.B."/>
            <person name="Ryu T."/>
            <person name="Ravasi T."/>
            <person name="Bayer T."/>
            <person name="Micklem G."/>
            <person name="Kim H."/>
            <person name="Bhak J."/>
            <person name="Lajeunesse T.C."/>
            <person name="Voolstra C.R."/>
        </authorList>
    </citation>
    <scope>NUCLEOTIDE SEQUENCE [LARGE SCALE GENOMIC DNA]</scope>
    <source>
        <strain evidence="3 4">CCMP2467</strain>
    </source>
</reference>
<dbReference type="Proteomes" id="UP000186817">
    <property type="component" value="Unassembled WGS sequence"/>
</dbReference>